<dbReference type="RefSeq" id="WP_068497100.1">
    <property type="nucleotide sequence ID" value="NZ_LWQU01000043.1"/>
</dbReference>
<evidence type="ECO:0000259" key="11">
    <source>
        <dbReference type="Pfam" id="PF00590"/>
    </source>
</evidence>
<dbReference type="STRING" id="1437059.A6A05_06535"/>
<dbReference type="InterPro" id="IPR006366">
    <property type="entry name" value="CobA/CysG_C"/>
</dbReference>
<name>A0A178MYG8_9PROT</name>
<reference evidence="12 13" key="1">
    <citation type="submission" date="2016-04" db="EMBL/GenBank/DDBJ databases">
        <title>Draft genome sequence of freshwater magnetotactic bacteria Magnetospirillum marisnigri SP-1 and Magnetospirillum moscoviense BB-1.</title>
        <authorList>
            <person name="Koziaeva V."/>
            <person name="Dziuba M.V."/>
            <person name="Ivanov T.M."/>
            <person name="Kuznetsov B."/>
            <person name="Grouzdev D.S."/>
        </authorList>
    </citation>
    <scope>NUCLEOTIDE SEQUENCE [LARGE SCALE GENOMIC DNA]</scope>
    <source>
        <strain evidence="12 13">BB-1</strain>
    </source>
</reference>
<dbReference type="GO" id="GO:0004851">
    <property type="term" value="F:uroporphyrin-III C-methyltransferase activity"/>
    <property type="evidence" value="ECO:0007669"/>
    <property type="project" value="UniProtKB-EC"/>
</dbReference>
<dbReference type="CDD" id="cd11642">
    <property type="entry name" value="SUMT"/>
    <property type="match status" value="1"/>
</dbReference>
<dbReference type="PROSITE" id="PS00839">
    <property type="entry name" value="SUMT_1"/>
    <property type="match status" value="1"/>
</dbReference>
<keyword evidence="13" id="KW-1185">Reference proteome</keyword>
<dbReference type="InterPro" id="IPR000878">
    <property type="entry name" value="4pyrrol_Mease"/>
</dbReference>
<feature type="domain" description="Tetrapyrrole methylase" evidence="11">
    <location>
        <begin position="6"/>
        <end position="217"/>
    </location>
</feature>
<dbReference type="UniPathway" id="UPA00262">
    <property type="reaction ID" value="UER00211"/>
</dbReference>
<dbReference type="Gene3D" id="3.40.1010.10">
    <property type="entry name" value="Cobalt-precorrin-4 Transmethylase, Domain 1"/>
    <property type="match status" value="1"/>
</dbReference>
<comment type="similarity">
    <text evidence="1 10">Belongs to the precorrin methyltransferase family.</text>
</comment>
<evidence type="ECO:0000256" key="4">
    <source>
        <dbReference type="ARBA" id="ARBA00022603"/>
    </source>
</evidence>
<dbReference type="OrthoDB" id="9815856at2"/>
<dbReference type="InterPro" id="IPR014776">
    <property type="entry name" value="4pyrrole_Mease_sub2"/>
</dbReference>
<dbReference type="FunFam" id="3.40.1010.10:FF:000001">
    <property type="entry name" value="Siroheme synthase"/>
    <property type="match status" value="1"/>
</dbReference>
<dbReference type="GO" id="GO:0009236">
    <property type="term" value="P:cobalamin biosynthetic process"/>
    <property type="evidence" value="ECO:0007669"/>
    <property type="project" value="UniProtKB-KW"/>
</dbReference>
<accession>A0A178MYG8</accession>
<comment type="caution">
    <text evidence="12">The sequence shown here is derived from an EMBL/GenBank/DDBJ whole genome shotgun (WGS) entry which is preliminary data.</text>
</comment>
<evidence type="ECO:0000256" key="5">
    <source>
        <dbReference type="ARBA" id="ARBA00022679"/>
    </source>
</evidence>
<organism evidence="12 13">
    <name type="scientific">Magnetospirillum moscoviense</name>
    <dbReference type="NCBI Taxonomy" id="1437059"/>
    <lineage>
        <taxon>Bacteria</taxon>
        <taxon>Pseudomonadati</taxon>
        <taxon>Pseudomonadota</taxon>
        <taxon>Alphaproteobacteria</taxon>
        <taxon>Rhodospirillales</taxon>
        <taxon>Rhodospirillaceae</taxon>
        <taxon>Magnetospirillum</taxon>
    </lineage>
</organism>
<evidence type="ECO:0000256" key="2">
    <source>
        <dbReference type="ARBA" id="ARBA00012162"/>
    </source>
</evidence>
<evidence type="ECO:0000256" key="7">
    <source>
        <dbReference type="ARBA" id="ARBA00023244"/>
    </source>
</evidence>
<keyword evidence="6" id="KW-0949">S-adenosyl-L-methionine</keyword>
<proteinExistence type="inferred from homology"/>
<evidence type="ECO:0000256" key="9">
    <source>
        <dbReference type="ARBA" id="ARBA00060548"/>
    </source>
</evidence>
<evidence type="ECO:0000313" key="13">
    <source>
        <dbReference type="Proteomes" id="UP000078543"/>
    </source>
</evidence>
<dbReference type="GO" id="GO:0019354">
    <property type="term" value="P:siroheme biosynthetic process"/>
    <property type="evidence" value="ECO:0007669"/>
    <property type="project" value="UniProtKB-UniPathway"/>
</dbReference>
<sequence>MPRPGKVILVGAGPGDPDLLTVKAMRTIMQARVVVFDRLVGEAVLDLIPAHARRIDVGKETGRHPLPQGQINQLLVDLAGQGEDVVRLKGGDPFIFGRGGEEAQALAEAGIAFEIVPGITAASGCASIAGIPLTQRGVAESVRLVTGHRQDDRDLDLNWGSLADPRCTLVVYMGVASAQRLAGGLRGAGLAGETPVAIIERGTTPRQRTFFTTLDRLADDIARWQPQPPSLLIIGQVVAHALLPSAEVSCQEAAQ</sequence>
<dbReference type="GO" id="GO:0032259">
    <property type="term" value="P:methylation"/>
    <property type="evidence" value="ECO:0007669"/>
    <property type="project" value="UniProtKB-KW"/>
</dbReference>
<evidence type="ECO:0000256" key="3">
    <source>
        <dbReference type="ARBA" id="ARBA00022573"/>
    </source>
</evidence>
<keyword evidence="5 10" id="KW-0808">Transferase</keyword>
<dbReference type="InterPro" id="IPR035996">
    <property type="entry name" value="4pyrrol_Methylase_sf"/>
</dbReference>
<dbReference type="FunFam" id="3.30.950.10:FF:000001">
    <property type="entry name" value="Siroheme synthase"/>
    <property type="match status" value="1"/>
</dbReference>
<keyword evidence="7" id="KW-0627">Porphyrin biosynthesis</keyword>
<dbReference type="SUPFAM" id="SSF53790">
    <property type="entry name" value="Tetrapyrrole methylase"/>
    <property type="match status" value="1"/>
</dbReference>
<dbReference type="Gene3D" id="3.30.950.10">
    <property type="entry name" value="Methyltransferase, Cobalt-precorrin-4 Transmethylase, Domain 2"/>
    <property type="match status" value="1"/>
</dbReference>
<evidence type="ECO:0000256" key="6">
    <source>
        <dbReference type="ARBA" id="ARBA00022691"/>
    </source>
</evidence>
<gene>
    <name evidence="12" type="ORF">A6A05_06535</name>
</gene>
<dbReference type="AlphaFoldDB" id="A0A178MYG8"/>
<comment type="pathway">
    <text evidence="9">Cofactor biosynthesis; adenosylcobalamin biosynthesis; precorrin-2 from uroporphyrinogen III: step 1/1.</text>
</comment>
<dbReference type="Proteomes" id="UP000078543">
    <property type="component" value="Unassembled WGS sequence"/>
</dbReference>
<evidence type="ECO:0000256" key="10">
    <source>
        <dbReference type="RuleBase" id="RU003960"/>
    </source>
</evidence>
<dbReference type="NCBIfam" id="TIGR01469">
    <property type="entry name" value="cobA_cysG_Cterm"/>
    <property type="match status" value="1"/>
</dbReference>
<evidence type="ECO:0000256" key="1">
    <source>
        <dbReference type="ARBA" id="ARBA00005879"/>
    </source>
</evidence>
<comment type="pathway">
    <text evidence="8">Porphyrin-containing compound metabolism; siroheme biosynthesis; precorrin-2 from uroporphyrinogen III: step 1/1.</text>
</comment>
<evidence type="ECO:0000256" key="8">
    <source>
        <dbReference type="ARBA" id="ARBA00025705"/>
    </source>
</evidence>
<dbReference type="InterPro" id="IPR003043">
    <property type="entry name" value="Uropor_MeTrfase_CS"/>
</dbReference>
<dbReference type="PANTHER" id="PTHR45790:SF3">
    <property type="entry name" value="S-ADENOSYL-L-METHIONINE-DEPENDENT UROPORPHYRINOGEN III METHYLTRANSFERASE, CHLOROPLASTIC"/>
    <property type="match status" value="1"/>
</dbReference>
<dbReference type="EC" id="2.1.1.107" evidence="2"/>
<dbReference type="InterPro" id="IPR014777">
    <property type="entry name" value="4pyrrole_Mease_sub1"/>
</dbReference>
<dbReference type="PROSITE" id="PS00840">
    <property type="entry name" value="SUMT_2"/>
    <property type="match status" value="1"/>
</dbReference>
<dbReference type="PANTHER" id="PTHR45790">
    <property type="entry name" value="SIROHEME SYNTHASE-RELATED"/>
    <property type="match status" value="1"/>
</dbReference>
<dbReference type="EMBL" id="LWQU01000043">
    <property type="protein sequence ID" value="OAN63203.1"/>
    <property type="molecule type" value="Genomic_DNA"/>
</dbReference>
<evidence type="ECO:0000313" key="12">
    <source>
        <dbReference type="EMBL" id="OAN63203.1"/>
    </source>
</evidence>
<protein>
    <recommendedName>
        <fullName evidence="2">uroporphyrinogen-III C-methyltransferase</fullName>
        <ecNumber evidence="2">2.1.1.107</ecNumber>
    </recommendedName>
</protein>
<keyword evidence="4 10" id="KW-0489">Methyltransferase</keyword>
<dbReference type="Pfam" id="PF00590">
    <property type="entry name" value="TP_methylase"/>
    <property type="match status" value="1"/>
</dbReference>
<dbReference type="NCBIfam" id="NF004790">
    <property type="entry name" value="PRK06136.1"/>
    <property type="match status" value="1"/>
</dbReference>
<dbReference type="InterPro" id="IPR050161">
    <property type="entry name" value="Siro_Cobalamin_biosynth"/>
</dbReference>
<keyword evidence="3" id="KW-0169">Cobalamin biosynthesis</keyword>